<sequence length="117" mass="13558">MSSYSALALARYPNDANLRKDYARRLEHCNLQPAYHIQLPGGDLYPCHCEPLMEDDTKGWQVVNRRRHVKKIKTVVDLEEEADMNNWDDVEHYGGATYVNTNNFEHNGSLFDIGSRF</sequence>
<organism evidence="1">
    <name type="scientific">viral metagenome</name>
    <dbReference type="NCBI Taxonomy" id="1070528"/>
    <lineage>
        <taxon>unclassified sequences</taxon>
        <taxon>metagenomes</taxon>
        <taxon>organismal metagenomes</taxon>
    </lineage>
</organism>
<protein>
    <submittedName>
        <fullName evidence="1">Uncharacterized protein</fullName>
    </submittedName>
</protein>
<accession>A0A6C0ENT9</accession>
<dbReference type="EMBL" id="MN738889">
    <property type="protein sequence ID" value="QHT30010.1"/>
    <property type="molecule type" value="Genomic_DNA"/>
</dbReference>
<evidence type="ECO:0000313" key="1">
    <source>
        <dbReference type="EMBL" id="QHT30010.1"/>
    </source>
</evidence>
<reference evidence="1" key="1">
    <citation type="journal article" date="2020" name="Nature">
        <title>Giant virus diversity and host interactions through global metagenomics.</title>
        <authorList>
            <person name="Schulz F."/>
            <person name="Roux S."/>
            <person name="Paez-Espino D."/>
            <person name="Jungbluth S."/>
            <person name="Walsh D.A."/>
            <person name="Denef V.J."/>
            <person name="McMahon K.D."/>
            <person name="Konstantinidis K.T."/>
            <person name="Eloe-Fadrosh E.A."/>
            <person name="Kyrpides N.C."/>
            <person name="Woyke T."/>
        </authorList>
    </citation>
    <scope>NUCLEOTIDE SEQUENCE</scope>
    <source>
        <strain evidence="1">GVMAG-M-3300009068-25</strain>
    </source>
</reference>
<dbReference type="AlphaFoldDB" id="A0A6C0ENT9"/>
<name>A0A6C0ENT9_9ZZZZ</name>
<proteinExistence type="predicted"/>